<accession>A0A7C5U485</accession>
<keyword evidence="9 12" id="KW-0472">Membrane</keyword>
<evidence type="ECO:0000256" key="3">
    <source>
        <dbReference type="ARBA" id="ARBA00012374"/>
    </source>
</evidence>
<evidence type="ECO:0000256" key="6">
    <source>
        <dbReference type="ARBA" id="ARBA00022692"/>
    </source>
</evidence>
<feature type="transmembrane region" description="Helical" evidence="12">
    <location>
        <begin position="42"/>
        <end position="61"/>
    </location>
</feature>
<evidence type="ECO:0000256" key="7">
    <source>
        <dbReference type="ARBA" id="ARBA00022801"/>
    </source>
</evidence>
<dbReference type="Pfam" id="PF02673">
    <property type="entry name" value="BacA"/>
    <property type="match status" value="1"/>
</dbReference>
<evidence type="ECO:0000256" key="1">
    <source>
        <dbReference type="ARBA" id="ARBA00004651"/>
    </source>
</evidence>
<dbReference type="PANTHER" id="PTHR30622">
    <property type="entry name" value="UNDECAPRENYL-DIPHOSPHATASE"/>
    <property type="match status" value="1"/>
</dbReference>
<keyword evidence="7" id="KW-0378">Hydrolase</keyword>
<comment type="catalytic activity">
    <reaction evidence="11">
        <text>di-trans,octa-cis-undecaprenyl diphosphate + H2O = di-trans,octa-cis-undecaprenyl phosphate + phosphate + H(+)</text>
        <dbReference type="Rhea" id="RHEA:28094"/>
        <dbReference type="ChEBI" id="CHEBI:15377"/>
        <dbReference type="ChEBI" id="CHEBI:15378"/>
        <dbReference type="ChEBI" id="CHEBI:43474"/>
        <dbReference type="ChEBI" id="CHEBI:58405"/>
        <dbReference type="ChEBI" id="CHEBI:60392"/>
        <dbReference type="EC" id="3.6.1.27"/>
    </reaction>
</comment>
<feature type="transmembrane region" description="Helical" evidence="12">
    <location>
        <begin position="179"/>
        <end position="201"/>
    </location>
</feature>
<comment type="subcellular location">
    <subcellularLocation>
        <location evidence="1">Cell membrane</location>
        <topology evidence="1">Multi-pass membrane protein</topology>
    </subcellularLocation>
</comment>
<dbReference type="EC" id="3.6.1.27" evidence="3"/>
<feature type="transmembrane region" description="Helical" evidence="12">
    <location>
        <begin position="81"/>
        <end position="102"/>
    </location>
</feature>
<name>A0A7C5U485_CALS0</name>
<keyword evidence="5" id="KW-1003">Cell membrane</keyword>
<keyword evidence="6 12" id="KW-0812">Transmembrane</keyword>
<evidence type="ECO:0000256" key="10">
    <source>
        <dbReference type="ARBA" id="ARBA00032707"/>
    </source>
</evidence>
<evidence type="ECO:0000256" key="4">
    <source>
        <dbReference type="ARBA" id="ARBA00021581"/>
    </source>
</evidence>
<sequence length="258" mass="27784">MDFWEAVLLGVLQGLAEWLPVSSEGLVSLMSKLYYGRSLESALAAAIWLHVGTLFSAVIYLRSDIAKVMTGFRKQGEERRLLLFLVAATASSALTALPIVLFLGELTITDWLFTLVVGLLLLLTGVLPRKALRSIWVERVSEGLVVGLVQGLSIIPGVSRSGVTITTLLLLGASTDQSFRLSYLMSIPVVAGAQILLPLLFDVQVFTIEMLAGAAAAFVTGFLMMKVLLTASAKLDHRVFMIPLGAAISFLGILMAFQ</sequence>
<gene>
    <name evidence="13" type="ORF">ENM42_02440</name>
</gene>
<feature type="transmembrane region" description="Helical" evidence="12">
    <location>
        <begin position="213"/>
        <end position="233"/>
    </location>
</feature>
<reference evidence="13" key="1">
    <citation type="journal article" date="2020" name="mSystems">
        <title>Genome- and Community-Level Interaction Insights into Carbon Utilization and Element Cycling Functions of Hydrothermarchaeota in Hydrothermal Sediment.</title>
        <authorList>
            <person name="Zhou Z."/>
            <person name="Liu Y."/>
            <person name="Xu W."/>
            <person name="Pan J."/>
            <person name="Luo Z.H."/>
            <person name="Li M."/>
        </authorList>
    </citation>
    <scope>NUCLEOTIDE SEQUENCE [LARGE SCALE GENOMIC DNA]</scope>
    <source>
        <strain evidence="13">SpSt-1084</strain>
    </source>
</reference>
<dbReference type="InterPro" id="IPR003824">
    <property type="entry name" value="UppP"/>
</dbReference>
<feature type="transmembrane region" description="Helical" evidence="12">
    <location>
        <begin position="239"/>
        <end position="257"/>
    </location>
</feature>
<dbReference type="EMBL" id="DRXS01000133">
    <property type="protein sequence ID" value="HHR40668.1"/>
    <property type="molecule type" value="Genomic_DNA"/>
</dbReference>
<dbReference type="GO" id="GO:0005886">
    <property type="term" value="C:plasma membrane"/>
    <property type="evidence" value="ECO:0007669"/>
    <property type="project" value="UniProtKB-SubCell"/>
</dbReference>
<keyword evidence="8 12" id="KW-1133">Transmembrane helix</keyword>
<evidence type="ECO:0000256" key="2">
    <source>
        <dbReference type="ARBA" id="ARBA00010621"/>
    </source>
</evidence>
<dbReference type="AlphaFoldDB" id="A0A7C5U485"/>
<proteinExistence type="inferred from homology"/>
<comment type="similarity">
    <text evidence="2">Belongs to the UppP family.</text>
</comment>
<evidence type="ECO:0000313" key="13">
    <source>
        <dbReference type="EMBL" id="HHR40668.1"/>
    </source>
</evidence>
<evidence type="ECO:0000256" key="12">
    <source>
        <dbReference type="SAM" id="Phobius"/>
    </source>
</evidence>
<evidence type="ECO:0000256" key="8">
    <source>
        <dbReference type="ARBA" id="ARBA00022989"/>
    </source>
</evidence>
<dbReference type="GO" id="GO:0050380">
    <property type="term" value="F:undecaprenyl-diphosphatase activity"/>
    <property type="evidence" value="ECO:0007669"/>
    <property type="project" value="UniProtKB-EC"/>
</dbReference>
<organism evidence="13">
    <name type="scientific">Caldiarchaeum subterraneum</name>
    <dbReference type="NCBI Taxonomy" id="311458"/>
    <lineage>
        <taxon>Archaea</taxon>
        <taxon>Nitrososphaerota</taxon>
        <taxon>Candidatus Caldarchaeales</taxon>
        <taxon>Candidatus Caldarchaeaceae</taxon>
        <taxon>Candidatus Caldarchaeum</taxon>
    </lineage>
</organism>
<evidence type="ECO:0000256" key="11">
    <source>
        <dbReference type="ARBA" id="ARBA00047594"/>
    </source>
</evidence>
<feature type="transmembrane region" description="Helical" evidence="12">
    <location>
        <begin position="108"/>
        <end position="128"/>
    </location>
</feature>
<evidence type="ECO:0000256" key="9">
    <source>
        <dbReference type="ARBA" id="ARBA00023136"/>
    </source>
</evidence>
<protein>
    <recommendedName>
        <fullName evidence="4">Undecaprenyl-diphosphatase</fullName>
        <ecNumber evidence="3">3.6.1.27</ecNumber>
    </recommendedName>
    <alternativeName>
        <fullName evidence="10">Undecaprenyl pyrophosphate phosphatase</fullName>
    </alternativeName>
</protein>
<dbReference type="PANTHER" id="PTHR30622:SF2">
    <property type="entry name" value="UNDECAPRENYL-DIPHOSPHATASE"/>
    <property type="match status" value="1"/>
</dbReference>
<comment type="caution">
    <text evidence="13">The sequence shown here is derived from an EMBL/GenBank/DDBJ whole genome shotgun (WGS) entry which is preliminary data.</text>
</comment>
<evidence type="ECO:0000256" key="5">
    <source>
        <dbReference type="ARBA" id="ARBA00022475"/>
    </source>
</evidence>